<dbReference type="Pfam" id="PF22939">
    <property type="entry name" value="WHD_GPIID"/>
    <property type="match status" value="1"/>
</dbReference>
<feature type="domain" description="NACHT-NTPase and P-loop NTPases N-terminal" evidence="2">
    <location>
        <begin position="7"/>
        <end position="88"/>
    </location>
</feature>
<dbReference type="InterPro" id="IPR054471">
    <property type="entry name" value="GPIID_WHD"/>
</dbReference>
<dbReference type="InterPro" id="IPR056884">
    <property type="entry name" value="NPHP3-like_N"/>
</dbReference>
<evidence type="ECO:0000313" key="6">
    <source>
        <dbReference type="Proteomes" id="UP000696573"/>
    </source>
</evidence>
<dbReference type="PANTHER" id="PTHR10039">
    <property type="entry name" value="AMELOGENIN"/>
    <property type="match status" value="1"/>
</dbReference>
<evidence type="ECO:0000259" key="2">
    <source>
        <dbReference type="Pfam" id="PF17107"/>
    </source>
</evidence>
<dbReference type="InterPro" id="IPR027417">
    <property type="entry name" value="P-loop_NTPase"/>
</dbReference>
<reference evidence="5" key="1">
    <citation type="submission" date="2021-10" db="EMBL/GenBank/DDBJ databases">
        <authorList>
            <person name="Piombo E."/>
        </authorList>
    </citation>
    <scope>NUCLEOTIDE SEQUENCE</scope>
</reference>
<organism evidence="5 6">
    <name type="scientific">Clonostachys rhizophaga</name>
    <dbReference type="NCBI Taxonomy" id="160324"/>
    <lineage>
        <taxon>Eukaryota</taxon>
        <taxon>Fungi</taxon>
        <taxon>Dikarya</taxon>
        <taxon>Ascomycota</taxon>
        <taxon>Pezizomycotina</taxon>
        <taxon>Sordariomycetes</taxon>
        <taxon>Hypocreomycetidae</taxon>
        <taxon>Hypocreales</taxon>
        <taxon>Bionectriaceae</taxon>
        <taxon>Clonostachys</taxon>
    </lineage>
</organism>
<feature type="domain" description="Nephrocystin 3-like N-terminal" evidence="4">
    <location>
        <begin position="162"/>
        <end position="332"/>
    </location>
</feature>
<evidence type="ECO:0000313" key="5">
    <source>
        <dbReference type="EMBL" id="CAH0041148.1"/>
    </source>
</evidence>
<dbReference type="OrthoDB" id="194358at2759"/>
<sequence length="637" mass="73948">MDALIVITSIIADIQAISSIYESIQQHRSLPVEFYEVSRNLALAQDTLRLARQQLQGLSLDESSAKALQPTVSDCKEKSKALLSMFEGFEKELAYYHTFLLHLSEADSLIGDFLRDLDALSKLFSYEFTSKDGQKARVDILRTLYTSPYLDGKDRNLGWLPGMCEWFVGHHDFQRWRESKSSSMIWVSASPGSGKSVLAKQLVDSELRTTESRTTCYFFFRYGFEDQRSAKSALSCILHQLFTQRQDLFSDEIVKRLEVYRSDFTSSFYELWEILVMASQDKNAGELVCILDAFDECEDQERLEIAQALCNFYDMENETKGNASLKFLVTSRSSDKDGRGFQSLNIPELTVIDLNCESDLSVHNQFTIYQITSSIPQTVDAAYEMILSKSKNHEEAKKLLHIIVAAARPLTLAEMNLALALRKNHRSYEDLEVMPETHFRQYVRDLCDLFVTVRDSKIYLVHQTAKEFLVHRDDPNLPRDHDNRLMWTSSLLPQESHRILCHICMWHLLLDEFEIHRLDENLEEDPNGELSHYLRDHVFLDYSATNWAVHFRASDIEEDAVIETLWRLCDANSRRCQTWFRIYWASTQMEFPRNFTSLMIASYFGLEKLAKLLLRMDNVERWHLSAFGALLGFRKRI</sequence>
<keyword evidence="6" id="KW-1185">Reference proteome</keyword>
<dbReference type="Proteomes" id="UP000696573">
    <property type="component" value="Unassembled WGS sequence"/>
</dbReference>
<dbReference type="InterPro" id="IPR031352">
    <property type="entry name" value="SesA"/>
</dbReference>
<comment type="caution">
    <text evidence="5">The sequence shown here is derived from an EMBL/GenBank/DDBJ whole genome shotgun (WGS) entry which is preliminary data.</text>
</comment>
<protein>
    <recommendedName>
        <fullName evidence="7">NACHT domain-containing protein</fullName>
    </recommendedName>
</protein>
<dbReference type="AlphaFoldDB" id="A0A9N9YRK3"/>
<evidence type="ECO:0008006" key="7">
    <source>
        <dbReference type="Google" id="ProtNLM"/>
    </source>
</evidence>
<evidence type="ECO:0000259" key="4">
    <source>
        <dbReference type="Pfam" id="PF24883"/>
    </source>
</evidence>
<evidence type="ECO:0000259" key="3">
    <source>
        <dbReference type="Pfam" id="PF22939"/>
    </source>
</evidence>
<evidence type="ECO:0000256" key="1">
    <source>
        <dbReference type="ARBA" id="ARBA00022737"/>
    </source>
</evidence>
<dbReference type="Pfam" id="PF17107">
    <property type="entry name" value="SesA"/>
    <property type="match status" value="1"/>
</dbReference>
<dbReference type="EMBL" id="CABFNQ020000763">
    <property type="protein sequence ID" value="CAH0041148.1"/>
    <property type="molecule type" value="Genomic_DNA"/>
</dbReference>
<accession>A0A9N9YRK3</accession>
<dbReference type="PANTHER" id="PTHR10039:SF16">
    <property type="entry name" value="GPI INOSITOL-DEACYLASE"/>
    <property type="match status" value="1"/>
</dbReference>
<dbReference type="Gene3D" id="3.40.50.300">
    <property type="entry name" value="P-loop containing nucleotide triphosphate hydrolases"/>
    <property type="match status" value="1"/>
</dbReference>
<name>A0A9N9YRK3_9HYPO</name>
<gene>
    <name evidence="5" type="ORF">CRHIZ90672A_00008962</name>
</gene>
<feature type="domain" description="GPI inositol-deacylase winged helix" evidence="3">
    <location>
        <begin position="384"/>
        <end position="471"/>
    </location>
</feature>
<dbReference type="SUPFAM" id="SSF52540">
    <property type="entry name" value="P-loop containing nucleoside triphosphate hydrolases"/>
    <property type="match status" value="1"/>
</dbReference>
<proteinExistence type="predicted"/>
<keyword evidence="1" id="KW-0677">Repeat</keyword>
<dbReference type="Pfam" id="PF24883">
    <property type="entry name" value="NPHP3_N"/>
    <property type="match status" value="1"/>
</dbReference>